<name>K0PKX3_9HYPH</name>
<reference evidence="1 2" key="1">
    <citation type="journal article" date="2013" name="Genome Announc.">
        <title>Draft Genome Sequence of Rhizobium mesoamericanum STM3625, a Nitrogen-Fixing Symbiont of Mimosa pudica Isolated in French Guiana (South America).</title>
        <authorList>
            <person name="Moulin L."/>
            <person name="Mornico D."/>
            <person name="Melkonian R."/>
            <person name="Klonowska A."/>
        </authorList>
    </citation>
    <scope>NUCLEOTIDE SEQUENCE [LARGE SCALE GENOMIC DNA]</scope>
    <source>
        <strain evidence="1 2">STM3625</strain>
    </source>
</reference>
<gene>
    <name evidence="1" type="ORF">BN77_4147</name>
</gene>
<dbReference type="Proteomes" id="UP000009319">
    <property type="component" value="Unassembled WGS sequence"/>
</dbReference>
<evidence type="ECO:0000313" key="2">
    <source>
        <dbReference type="Proteomes" id="UP000009319"/>
    </source>
</evidence>
<proteinExistence type="predicted"/>
<evidence type="ECO:0000313" key="1">
    <source>
        <dbReference type="EMBL" id="CCM77101.1"/>
    </source>
</evidence>
<keyword evidence="2" id="KW-1185">Reference proteome</keyword>
<dbReference type="AlphaFoldDB" id="K0PKX3"/>
<organism evidence="1 2">
    <name type="scientific">Rhizobium mesoamericanum STM3625</name>
    <dbReference type="NCBI Taxonomy" id="1211777"/>
    <lineage>
        <taxon>Bacteria</taxon>
        <taxon>Pseudomonadati</taxon>
        <taxon>Pseudomonadota</taxon>
        <taxon>Alphaproteobacteria</taxon>
        <taxon>Hyphomicrobiales</taxon>
        <taxon>Rhizobiaceae</taxon>
        <taxon>Rhizobium/Agrobacterium group</taxon>
        <taxon>Rhizobium</taxon>
    </lineage>
</organism>
<protein>
    <submittedName>
        <fullName evidence="1">Uncharacterized protein</fullName>
    </submittedName>
</protein>
<dbReference type="RefSeq" id="WP_007535008.1">
    <property type="nucleotide sequence ID" value="NZ_HF536772.1"/>
</dbReference>
<dbReference type="EMBL" id="CANI01000028">
    <property type="protein sequence ID" value="CCM77101.1"/>
    <property type="molecule type" value="Genomic_DNA"/>
</dbReference>
<dbReference type="HOGENOM" id="CLU_2719557_0_0_5"/>
<sequence length="72" mass="7915">MANTPTENLLSDVNKFLAETGMGVSYFGKVASGNSELVKRLESGGRVWPETAEKIRAFMSEYRRTKKAESAA</sequence>
<accession>K0PKX3</accession>
<dbReference type="STRING" id="1211777.BN77_4147"/>
<comment type="caution">
    <text evidence="1">The sequence shown here is derived from an EMBL/GenBank/DDBJ whole genome shotgun (WGS) entry which is preliminary data.</text>
</comment>